<dbReference type="EMBL" id="NRGX01000001">
    <property type="protein sequence ID" value="PCC19210.1"/>
    <property type="molecule type" value="Genomic_DNA"/>
</dbReference>
<evidence type="ECO:0000313" key="19">
    <source>
        <dbReference type="Proteomes" id="UP000234300"/>
    </source>
</evidence>
<dbReference type="EMBL" id="NRGP01000034">
    <property type="protein sequence ID" value="PCC45007.1"/>
    <property type="molecule type" value="Genomic_DNA"/>
</dbReference>
<evidence type="ECO:0000313" key="9">
    <source>
        <dbReference type="EMBL" id="SMY00633.1"/>
    </source>
</evidence>
<reference evidence="21 22" key="4">
    <citation type="submission" date="2017-12" db="EMBL/GenBank/DDBJ databases">
        <authorList>
            <person name="Levesque S."/>
        </authorList>
    </citation>
    <scope>NUCLEOTIDE SEQUENCE [LARGE SCALE GENOMIC DNA]</scope>
    <source>
        <strain evidence="1 22">SMQ-1417</strain>
        <strain evidence="2 21">SMQ-1420</strain>
    </source>
</reference>
<evidence type="ECO:0000313" key="23">
    <source>
        <dbReference type="Proteomes" id="UP000297736"/>
    </source>
</evidence>
<evidence type="ECO:0000313" key="17">
    <source>
        <dbReference type="Proteomes" id="UP000218620"/>
    </source>
</evidence>
<keyword evidence="20" id="KW-1185">Reference proteome</keyword>
<dbReference type="Proteomes" id="UP000218620">
    <property type="component" value="Unassembled WGS sequence"/>
</dbReference>
<evidence type="ECO:0000313" key="2">
    <source>
        <dbReference type="EMBL" id="AZT96564.1"/>
    </source>
</evidence>
<evidence type="ECO:0000313" key="7">
    <source>
        <dbReference type="EMBL" id="PCC48538.1"/>
    </source>
</evidence>
<reference evidence="12 23" key="5">
    <citation type="submission" date="2018-10" db="EMBL/GenBank/DDBJ databases">
        <title>Brevibacterium genomes from Austrain hard cheese rinds.</title>
        <authorList>
            <person name="Anast J.M."/>
            <person name="Dzieciol M."/>
            <person name="Schultz D.L."/>
            <person name="Mann E."/>
            <person name="Wagner M."/>
            <person name="Schmitz-Esser S."/>
        </authorList>
    </citation>
    <scope>NUCLEOTIDE SEQUENCE [LARGE SCALE GENOMIC DNA]</scope>
    <source>
        <strain evidence="12 23">L261</strain>
    </source>
</reference>
<evidence type="ECO:0000313" key="18">
    <source>
        <dbReference type="Proteomes" id="UP000234289"/>
    </source>
</evidence>
<evidence type="ECO:0000313" key="8">
    <source>
        <dbReference type="EMBL" id="PCC52117.1"/>
    </source>
</evidence>
<name>A0A2A3X669_BREAU</name>
<evidence type="ECO:0000313" key="3">
    <source>
        <dbReference type="EMBL" id="PCC19210.1"/>
    </source>
</evidence>
<reference evidence="21 22" key="6">
    <citation type="submission" date="2019-01" db="EMBL/GenBank/DDBJ databases">
        <title>Comparative genomic analysis of Brevibacterium aurantiacum sheds light on its evolution and its adaptation to smear-ripened cheeses.</title>
        <authorList>
            <person name="Moineau S."/>
        </authorList>
    </citation>
    <scope>NUCLEOTIDE SEQUENCE [LARGE SCALE GENOMIC DNA]</scope>
    <source>
        <strain evidence="1 22">SMQ-1417</strain>
        <strain evidence="2 21">SMQ-1420</strain>
    </source>
</reference>
<accession>A0A2H1KPQ7</accession>
<evidence type="ECO:0000313" key="21">
    <source>
        <dbReference type="Proteomes" id="UP000282731"/>
    </source>
</evidence>
<evidence type="ECO:0000313" key="10">
    <source>
        <dbReference type="EMBL" id="SMY01795.1"/>
    </source>
</evidence>
<evidence type="ECO:0000313" key="22">
    <source>
        <dbReference type="Proteomes" id="UP000283000"/>
    </source>
</evidence>
<evidence type="ECO:0000313" key="13">
    <source>
        <dbReference type="Proteomes" id="UP000217564"/>
    </source>
</evidence>
<reference evidence="9 19" key="3">
    <citation type="submission" date="2017-03" db="EMBL/GenBank/DDBJ databases">
        <authorList>
            <person name="Afonso C.L."/>
            <person name="Miller P.J."/>
            <person name="Scott M.A."/>
            <person name="Spackman E."/>
            <person name="Goraichik I."/>
            <person name="Dimitrov K.M."/>
            <person name="Suarez D.L."/>
            <person name="Swayne D.E."/>
        </authorList>
    </citation>
    <scope>NUCLEOTIDE SEQUENCE [LARGE SCALE GENOMIC DNA]</scope>
    <source>
        <strain evidence="9">8</strain>
        <strain evidence="19">8(6)</strain>
        <strain evidence="11">ATCC 9175</strain>
        <strain evidence="10">CNRZ 920</strain>
    </source>
</reference>
<dbReference type="Proteomes" id="UP000297736">
    <property type="component" value="Unassembled WGS sequence"/>
</dbReference>
<dbReference type="Proteomes" id="UP000282731">
    <property type="component" value="Chromosome"/>
</dbReference>
<reference evidence="13 14" key="1">
    <citation type="journal article" date="2017" name="Elife">
        <title>Extensive horizontal gene transfer in cheese-associated bacteria.</title>
        <authorList>
            <person name="Bonham K.S."/>
            <person name="Wolfe B.E."/>
            <person name="Dutton R.J."/>
        </authorList>
    </citation>
    <scope>NUCLEOTIDE SEQUENCE [LARGE SCALE GENOMIC DNA]</scope>
    <source>
        <strain evidence="8 15">738_8</strain>
        <strain evidence="7 14">900_6</strain>
        <strain evidence="6 13">947_7</strain>
        <strain evidence="5 17">962_8</strain>
        <strain evidence="3 16">JB5</strain>
    </source>
</reference>
<dbReference type="RefSeq" id="WP_009882346.1">
    <property type="nucleotide sequence ID" value="NZ_AAGP01000007.1"/>
</dbReference>
<evidence type="ECO:0000313" key="16">
    <source>
        <dbReference type="Proteomes" id="UP000218377"/>
    </source>
</evidence>
<dbReference type="Proteomes" id="UP000217564">
    <property type="component" value="Unassembled WGS sequence"/>
</dbReference>
<dbReference type="Proteomes" id="UP000217881">
    <property type="component" value="Unassembled WGS sequence"/>
</dbReference>
<evidence type="ECO:0000313" key="12">
    <source>
        <dbReference type="EMBL" id="TGD36105.1"/>
    </source>
</evidence>
<sequence>MGNQKVFLLFAKQPSPFDSEEMIDPFIGIVTDERDCERFEAEHSEYEVSWEERFINDSEGHWVEPGDTVYGYFYMSTIRESPEGEVLDLLTDAAIESVIYQQANARKMLAIGHIQVITVGDIRLDGNFPVVDDPADWEKINN</sequence>
<dbReference type="AlphaFoldDB" id="A0A2A3X669"/>
<dbReference type="Proteomes" id="UP000218377">
    <property type="component" value="Unassembled WGS sequence"/>
</dbReference>
<dbReference type="EMBL" id="FXZI01000011">
    <property type="protein sequence ID" value="SMY00633.1"/>
    <property type="molecule type" value="Genomic_DNA"/>
</dbReference>
<evidence type="ECO:0000313" key="14">
    <source>
        <dbReference type="Proteomes" id="UP000217720"/>
    </source>
</evidence>
<dbReference type="GeneID" id="60905490"/>
<proteinExistence type="predicted"/>
<dbReference type="EMBL" id="NRGO01000035">
    <property type="protein sequence ID" value="PCC48538.1"/>
    <property type="molecule type" value="Genomic_DNA"/>
</dbReference>
<dbReference type="Proteomes" id="UP000283000">
    <property type="component" value="Chromosome"/>
</dbReference>
<evidence type="ECO:0000313" key="11">
    <source>
        <dbReference type="EMBL" id="SMY02570.1"/>
    </source>
</evidence>
<dbReference type="Proteomes" id="UP000234300">
    <property type="component" value="Unassembled WGS sequence"/>
</dbReference>
<dbReference type="Proteomes" id="UP000234289">
    <property type="component" value="Unassembled WGS sequence"/>
</dbReference>
<dbReference type="EMBL" id="NRGQ01000049">
    <property type="protein sequence ID" value="PCC41232.1"/>
    <property type="molecule type" value="Genomic_DNA"/>
</dbReference>
<dbReference type="Proteomes" id="UP000217720">
    <property type="component" value="Unassembled WGS sequence"/>
</dbReference>
<dbReference type="EMBL" id="CP025330">
    <property type="protein sequence ID" value="AZT92715.1"/>
    <property type="molecule type" value="Genomic_DNA"/>
</dbReference>
<dbReference type="Proteomes" id="UP000234525">
    <property type="component" value="Unassembled WGS sequence"/>
</dbReference>
<dbReference type="EMBL" id="NRGX01000001">
    <property type="protein sequence ID" value="PCC19224.1"/>
    <property type="molecule type" value="Genomic_DNA"/>
</dbReference>
<dbReference type="EMBL" id="CP025334">
    <property type="protein sequence ID" value="AZT96564.1"/>
    <property type="molecule type" value="Genomic_DNA"/>
</dbReference>
<protein>
    <submittedName>
        <fullName evidence="3">Uncharacterized protein</fullName>
    </submittedName>
</protein>
<evidence type="ECO:0000313" key="5">
    <source>
        <dbReference type="EMBL" id="PCC41232.1"/>
    </source>
</evidence>
<evidence type="ECO:0000313" key="1">
    <source>
        <dbReference type="EMBL" id="AZT92715.1"/>
    </source>
</evidence>
<evidence type="ECO:0000313" key="6">
    <source>
        <dbReference type="EMBL" id="PCC45007.1"/>
    </source>
</evidence>
<evidence type="ECO:0000313" key="20">
    <source>
        <dbReference type="Proteomes" id="UP000234525"/>
    </source>
</evidence>
<reference evidence="18 20" key="2">
    <citation type="submission" date="2017-03" db="EMBL/GenBank/DDBJ databases">
        <authorList>
            <person name="Monnet C."/>
        </authorList>
    </citation>
    <scope>NUCLEOTIDE SEQUENCE [LARGE SCALE GENOMIC DNA]</scope>
    <source>
        <strain evidence="20">ATCC 9175</strain>
        <strain evidence="18">CNRZ 920</strain>
    </source>
</reference>
<dbReference type="EMBL" id="RHFF01000076">
    <property type="protein sequence ID" value="TGD36105.1"/>
    <property type="molecule type" value="Genomic_DNA"/>
</dbReference>
<organism evidence="3 16">
    <name type="scientific">Brevibacterium aurantiacum</name>
    <dbReference type="NCBI Taxonomy" id="273384"/>
    <lineage>
        <taxon>Bacteria</taxon>
        <taxon>Bacillati</taxon>
        <taxon>Actinomycetota</taxon>
        <taxon>Actinomycetes</taxon>
        <taxon>Micrococcales</taxon>
        <taxon>Brevibacteriaceae</taxon>
        <taxon>Brevibacterium</taxon>
    </lineage>
</organism>
<evidence type="ECO:0000313" key="15">
    <source>
        <dbReference type="Proteomes" id="UP000217881"/>
    </source>
</evidence>
<gene>
    <name evidence="11" type="ORF">BAUR9175_03797</name>
    <name evidence="10" type="ORF">BAUR920_03453</name>
    <name evidence="9" type="ORF">BAURA86_02976</name>
    <name evidence="8" type="ORF">CIK59_18335</name>
    <name evidence="7" type="ORF">CIK62_18035</name>
    <name evidence="6" type="ORF">CIK64_17985</name>
    <name evidence="5" type="ORF">CIK65_18700</name>
    <name evidence="3" type="ORF">CIK79_13475</name>
    <name evidence="4" type="ORF">CIK79_13565</name>
    <name evidence="1" type="ORF">CXR23_05780</name>
    <name evidence="2" type="ORF">CXR27_05725</name>
    <name evidence="12" type="ORF">EB834_20585</name>
</gene>
<evidence type="ECO:0000313" key="4">
    <source>
        <dbReference type="EMBL" id="PCC19224.1"/>
    </source>
</evidence>
<dbReference type="OrthoDB" id="4803413at2"/>
<dbReference type="EMBL" id="NRHA01000031">
    <property type="protein sequence ID" value="PCC52117.1"/>
    <property type="molecule type" value="Genomic_DNA"/>
</dbReference>
<dbReference type="EMBL" id="FXZG01000033">
    <property type="protein sequence ID" value="SMY01795.1"/>
    <property type="molecule type" value="Genomic_DNA"/>
</dbReference>
<accession>A0A2A3X669</accession>
<dbReference type="EMBL" id="FXZB01000054">
    <property type="protein sequence ID" value="SMY02570.1"/>
    <property type="molecule type" value="Genomic_DNA"/>
</dbReference>